<dbReference type="Pfam" id="PF00857">
    <property type="entry name" value="Isochorismatase"/>
    <property type="match status" value="1"/>
</dbReference>
<proteinExistence type="predicted"/>
<dbReference type="Proteomes" id="UP000315303">
    <property type="component" value="Unassembled WGS sequence"/>
</dbReference>
<dbReference type="AlphaFoldDB" id="A0A502L4M8"/>
<dbReference type="EMBL" id="SAWY01000005">
    <property type="protein sequence ID" value="TPH18124.1"/>
    <property type="molecule type" value="Genomic_DNA"/>
</dbReference>
<gene>
    <name evidence="2" type="ORF">EPA86_03145</name>
</gene>
<accession>A0A502L4M8</accession>
<feature type="domain" description="Isochorismatase-like" evidence="1">
    <location>
        <begin position="9"/>
        <end position="157"/>
    </location>
</feature>
<organism evidence="2 3">
    <name type="scientific">Litorilituus lipolyticus</name>
    <dbReference type="NCBI Taxonomy" id="2491017"/>
    <lineage>
        <taxon>Bacteria</taxon>
        <taxon>Pseudomonadati</taxon>
        <taxon>Pseudomonadota</taxon>
        <taxon>Gammaproteobacteria</taxon>
        <taxon>Alteromonadales</taxon>
        <taxon>Colwelliaceae</taxon>
        <taxon>Litorilituus</taxon>
    </lineage>
</organism>
<reference evidence="2 3" key="1">
    <citation type="submission" date="2019-01" db="EMBL/GenBank/DDBJ databases">
        <title>Litorilituus lipolytica sp. nov., isolated from intertidal sand of the Yellow Sea in China.</title>
        <authorList>
            <person name="Liu A."/>
        </authorList>
    </citation>
    <scope>NUCLEOTIDE SEQUENCE [LARGE SCALE GENOMIC DNA]</scope>
    <source>
        <strain evidence="2 3">RZ04</strain>
    </source>
</reference>
<evidence type="ECO:0000313" key="3">
    <source>
        <dbReference type="Proteomes" id="UP000315303"/>
    </source>
</evidence>
<name>A0A502L4M8_9GAMM</name>
<comment type="caution">
    <text evidence="2">The sequence shown here is derived from an EMBL/GenBank/DDBJ whole genome shotgun (WGS) entry which is preliminary data.</text>
</comment>
<dbReference type="OrthoDB" id="9796958at2"/>
<dbReference type="InterPro" id="IPR036380">
    <property type="entry name" value="Isochorismatase-like_sf"/>
</dbReference>
<evidence type="ECO:0000313" key="2">
    <source>
        <dbReference type="EMBL" id="TPH18124.1"/>
    </source>
</evidence>
<dbReference type="PANTHER" id="PTHR14119">
    <property type="entry name" value="HYDROLASE"/>
    <property type="match status" value="1"/>
</dbReference>
<evidence type="ECO:0000259" key="1">
    <source>
        <dbReference type="Pfam" id="PF00857"/>
    </source>
</evidence>
<sequence>MLIKENCGLIIVDVQGRLAQMVHNSDALLVNTRKLIECCQLLAIPIIWLEQNPKGLGETLPELSDLLKQSSKVFEKFHFNALYEPEIATAIKATGKQQWLVAGIEAHVCVYQTVMGLLNAGYETEVVIDCIASRMQSNIEVAIAKMQQKGASISSLEMSVFELLNSAKSDEFKGILPIIK</sequence>
<dbReference type="SUPFAM" id="SSF52499">
    <property type="entry name" value="Isochorismatase-like hydrolases"/>
    <property type="match status" value="1"/>
</dbReference>
<dbReference type="PANTHER" id="PTHR14119:SF3">
    <property type="entry name" value="ISOCHORISMATASE DOMAIN-CONTAINING PROTEIN 2"/>
    <property type="match status" value="1"/>
</dbReference>
<keyword evidence="3" id="KW-1185">Reference proteome</keyword>
<protein>
    <submittedName>
        <fullName evidence="2">Isochorismatase family protein</fullName>
    </submittedName>
</protein>
<dbReference type="InterPro" id="IPR000868">
    <property type="entry name" value="Isochorismatase-like_dom"/>
</dbReference>
<dbReference type="InterPro" id="IPR050993">
    <property type="entry name" value="Isochorismatase_domain"/>
</dbReference>
<dbReference type="RefSeq" id="WP_140601800.1">
    <property type="nucleotide sequence ID" value="NZ_SAWY01000005.1"/>
</dbReference>
<dbReference type="Gene3D" id="3.40.50.850">
    <property type="entry name" value="Isochorismatase-like"/>
    <property type="match status" value="1"/>
</dbReference>